<feature type="domain" description="Zinc finger LSD1-type" evidence="3">
    <location>
        <begin position="108"/>
        <end position="132"/>
    </location>
</feature>
<dbReference type="NCBIfam" id="TIGR01053">
    <property type="entry name" value="LSD1"/>
    <property type="match status" value="3"/>
</dbReference>
<dbReference type="PANTHER" id="PTHR31747:SF3">
    <property type="entry name" value="PROTEIN LSD1"/>
    <property type="match status" value="1"/>
</dbReference>
<dbReference type="GO" id="GO:0005634">
    <property type="term" value="C:nucleus"/>
    <property type="evidence" value="ECO:0007669"/>
    <property type="project" value="UniProtKB-SubCell"/>
</dbReference>
<accession>A0A7S0E2S4</accession>
<feature type="domain" description="Zinc finger LSD1-type" evidence="3">
    <location>
        <begin position="33"/>
        <end position="57"/>
    </location>
</feature>
<dbReference type="InterPro" id="IPR005735">
    <property type="entry name" value="Znf_LSD1"/>
</dbReference>
<dbReference type="Pfam" id="PF06943">
    <property type="entry name" value="zf-LSD1"/>
    <property type="match status" value="3"/>
</dbReference>
<feature type="domain" description="Zinc finger LSD1-type" evidence="3">
    <location>
        <begin position="63"/>
        <end position="87"/>
    </location>
</feature>
<dbReference type="InterPro" id="IPR040319">
    <property type="entry name" value="LSD1-like"/>
</dbReference>
<dbReference type="AlphaFoldDB" id="A0A7S0E2S4"/>
<evidence type="ECO:0000259" key="3">
    <source>
        <dbReference type="Pfam" id="PF06943"/>
    </source>
</evidence>
<evidence type="ECO:0000256" key="2">
    <source>
        <dbReference type="ARBA" id="ARBA00023242"/>
    </source>
</evidence>
<evidence type="ECO:0000256" key="1">
    <source>
        <dbReference type="ARBA" id="ARBA00004123"/>
    </source>
</evidence>
<sequence>MVKVDTAEKTLRIRSSIVAMESQGPSRLYQGHCSGCSVLLMFPSGSSAVECARCGAVTSQGRCSGCGVTLMYPPGSPSVECAMCGAVTQFGSMASSSGDAGYMAHISCGGCKTQLMYPRTAESVKCALCNHITPTTVPLDASLNMIVIQNPDSRSGDAFVVGYVPGSREALQAAANLNNESTDQNNQR</sequence>
<organism evidence="4">
    <name type="scientific">Hanusia phi</name>
    <dbReference type="NCBI Taxonomy" id="3032"/>
    <lineage>
        <taxon>Eukaryota</taxon>
        <taxon>Cryptophyceae</taxon>
        <taxon>Pyrenomonadales</taxon>
        <taxon>Geminigeraceae</taxon>
        <taxon>Hanusia</taxon>
    </lineage>
</organism>
<dbReference type="EMBL" id="HBEO01006252">
    <property type="protein sequence ID" value="CAD8472862.1"/>
    <property type="molecule type" value="Transcribed_RNA"/>
</dbReference>
<proteinExistence type="predicted"/>
<reference evidence="4" key="1">
    <citation type="submission" date="2021-01" db="EMBL/GenBank/DDBJ databases">
        <authorList>
            <person name="Corre E."/>
            <person name="Pelletier E."/>
            <person name="Niang G."/>
            <person name="Scheremetjew M."/>
            <person name="Finn R."/>
            <person name="Kale V."/>
            <person name="Holt S."/>
            <person name="Cochrane G."/>
            <person name="Meng A."/>
            <person name="Brown T."/>
            <person name="Cohen L."/>
        </authorList>
    </citation>
    <scope>NUCLEOTIDE SEQUENCE</scope>
    <source>
        <strain evidence="4">CCMP325</strain>
    </source>
</reference>
<comment type="subcellular location">
    <subcellularLocation>
        <location evidence="1">Nucleus</location>
    </subcellularLocation>
</comment>
<keyword evidence="2" id="KW-0539">Nucleus</keyword>
<evidence type="ECO:0000313" key="4">
    <source>
        <dbReference type="EMBL" id="CAD8472862.1"/>
    </source>
</evidence>
<gene>
    <name evidence="4" type="ORF">HPHI1048_LOCUS4420</name>
</gene>
<name>A0A7S0E2S4_9CRYP</name>
<protein>
    <recommendedName>
        <fullName evidence="3">Zinc finger LSD1-type domain-containing protein</fullName>
    </recommendedName>
</protein>
<dbReference type="PANTHER" id="PTHR31747">
    <property type="entry name" value="PROTEIN LSD1"/>
    <property type="match status" value="1"/>
</dbReference>